<evidence type="ECO:0000313" key="1">
    <source>
        <dbReference type="EMBL" id="KAL1876648.1"/>
    </source>
</evidence>
<accession>A0ABR3XL11</accession>
<gene>
    <name evidence="1" type="ORF">Plec18167_005055</name>
</gene>
<comment type="caution">
    <text evidence="1">The sequence shown here is derived from an EMBL/GenBank/DDBJ whole genome shotgun (WGS) entry which is preliminary data.</text>
</comment>
<proteinExistence type="predicted"/>
<protein>
    <submittedName>
        <fullName evidence="1">Uncharacterized protein</fullName>
    </submittedName>
</protein>
<sequence length="236" mass="26668">MLSEHTRLFLDLSPEALQNDTTETFEHWSGEYANALYDRRFGDAIWARYNLAGDVQNDTSKDARMAVFERIKEDALKYRISTPEQYTDALLLYGNTSVEDQHTDVIDMIKRIGRQNITETKAELGDLSTWSIRCDRSNLAYDSSCQTVLNNMPKSKQMIGTEEDVDHYGSCHLRVSKYRGSSTDLTYYRAHAVAMMIAEECAYVPAGSTSKMISGWSPGNTGHRKVCLSSKDSGCR</sequence>
<dbReference type="Proteomes" id="UP001583193">
    <property type="component" value="Unassembled WGS sequence"/>
</dbReference>
<organism evidence="1 2">
    <name type="scientific">Paecilomyces lecythidis</name>
    <dbReference type="NCBI Taxonomy" id="3004212"/>
    <lineage>
        <taxon>Eukaryota</taxon>
        <taxon>Fungi</taxon>
        <taxon>Dikarya</taxon>
        <taxon>Ascomycota</taxon>
        <taxon>Pezizomycotina</taxon>
        <taxon>Eurotiomycetes</taxon>
        <taxon>Eurotiomycetidae</taxon>
        <taxon>Eurotiales</taxon>
        <taxon>Thermoascaceae</taxon>
        <taxon>Paecilomyces</taxon>
    </lineage>
</organism>
<evidence type="ECO:0000313" key="2">
    <source>
        <dbReference type="Proteomes" id="UP001583193"/>
    </source>
</evidence>
<keyword evidence="2" id="KW-1185">Reference proteome</keyword>
<name>A0ABR3XL11_9EURO</name>
<dbReference type="EMBL" id="JAVDPF010000015">
    <property type="protein sequence ID" value="KAL1876648.1"/>
    <property type="molecule type" value="Genomic_DNA"/>
</dbReference>
<reference evidence="1 2" key="1">
    <citation type="journal article" date="2024" name="IMA Fungus">
        <title>IMA Genome - F19 : A genome assembly and annotation guide to empower mycologists, including annotated draft genome sequences of Ceratocystis pirilliformis, Diaporthe australafricana, Fusarium ophioides, Paecilomyces lecythidis, and Sporothrix stenoceras.</title>
        <authorList>
            <person name="Aylward J."/>
            <person name="Wilson A.M."/>
            <person name="Visagie C.M."/>
            <person name="Spraker J."/>
            <person name="Barnes I."/>
            <person name="Buitendag C."/>
            <person name="Ceriani C."/>
            <person name="Del Mar Angel L."/>
            <person name="du Plessis D."/>
            <person name="Fuchs T."/>
            <person name="Gasser K."/>
            <person name="Kramer D."/>
            <person name="Li W."/>
            <person name="Munsamy K."/>
            <person name="Piso A."/>
            <person name="Price J.L."/>
            <person name="Sonnekus B."/>
            <person name="Thomas C."/>
            <person name="van der Nest A."/>
            <person name="van Dijk A."/>
            <person name="van Heerden A."/>
            <person name="van Vuuren N."/>
            <person name="Yilmaz N."/>
            <person name="Duong T.A."/>
            <person name="van der Merwe N.A."/>
            <person name="Wingfield M.J."/>
            <person name="Wingfield B.D."/>
        </authorList>
    </citation>
    <scope>NUCLEOTIDE SEQUENCE [LARGE SCALE GENOMIC DNA]</scope>
    <source>
        <strain evidence="1 2">CMW 18167</strain>
    </source>
</reference>